<organism evidence="2">
    <name type="scientific">viral metagenome</name>
    <dbReference type="NCBI Taxonomy" id="1070528"/>
    <lineage>
        <taxon>unclassified sequences</taxon>
        <taxon>metagenomes</taxon>
        <taxon>organismal metagenomes</taxon>
    </lineage>
</organism>
<protein>
    <submittedName>
        <fullName evidence="2">Uncharacterized protein</fullName>
    </submittedName>
</protein>
<dbReference type="EMBL" id="MN739384">
    <property type="protein sequence ID" value="QHT01954.1"/>
    <property type="molecule type" value="Genomic_DNA"/>
</dbReference>
<reference evidence="2" key="1">
    <citation type="journal article" date="2020" name="Nature">
        <title>Giant virus diversity and host interactions through global metagenomics.</title>
        <authorList>
            <person name="Schulz F."/>
            <person name="Roux S."/>
            <person name="Paez-Espino D."/>
            <person name="Jungbluth S."/>
            <person name="Walsh D.A."/>
            <person name="Denef V.J."/>
            <person name="McMahon K.D."/>
            <person name="Konstantinidis K.T."/>
            <person name="Eloe-Fadrosh E.A."/>
            <person name="Kyrpides N.C."/>
            <person name="Woyke T."/>
        </authorList>
    </citation>
    <scope>NUCLEOTIDE SEQUENCE</scope>
    <source>
        <strain evidence="2">GVMAG-M-3300020523-10</strain>
    </source>
</reference>
<evidence type="ECO:0000256" key="1">
    <source>
        <dbReference type="SAM" id="MobiDB-lite"/>
    </source>
</evidence>
<dbReference type="AlphaFoldDB" id="A0A6C0CEE2"/>
<proteinExistence type="predicted"/>
<name>A0A6C0CEE2_9ZZZZ</name>
<sequence length="120" mass="13804">MSLQVISRGSHQKIVDGKNIVNKHYGVSLDTNRNKSKQVQALVVDNKKQYKFQDSLEHFLRKMSSNKSSLFDLLEKEKEHAAANIKSTMQIVPKRTRGTRRAKKIKGIRGTMKPRRSRKA</sequence>
<feature type="region of interest" description="Disordered" evidence="1">
    <location>
        <begin position="96"/>
        <end position="120"/>
    </location>
</feature>
<evidence type="ECO:0000313" key="2">
    <source>
        <dbReference type="EMBL" id="QHT01954.1"/>
    </source>
</evidence>
<accession>A0A6C0CEE2</accession>